<sequence length="1173" mass="129308">MNAFRLVSLVFGCAMLVLPFSPIAFAAEPAKTPEEQQKLFHLPPGFEIQLVLSDPDIGQPMNLNFDARGRLWVTSSVEYPYPANGPGVQPRPKQFQGGDNQPPRDWVVVVDGFEKNGKAKKVTRFVSGLNIPIGETPLGAGDEAIIYSIPNIDKVVDTNGDGVADERTKLYGSIGNVDTHGMSNGYTPWIDGWIYGCHGFSNTSEITDGEGNVTRMQSGNTYRFRADGSRFEQFTYGQVNPFGMTFDPLGNLYDADCHSMPVYLLLRGARYPHFGSQPDALGFGPTMIDHNHGSTGICGPAYYAADQFPADFHDNIFICNPVSQVVHRDKLKRFGSTYLVDSQPDMVTCDDTWFRPVDVMVGPDGALYIADFYNPIIGHYESPLEHPDRDRTRGRVWRVVYTGEGAQPLPASTDITKLDVDGLIDKLDDPNLLVRTQATNLLVENFAGTASNALRARVATLSPWQIAHGLWVVERLAGLAPQELEFLAAHNEAIVRVHTMRALAERAEWNELEFGIVREALSDDNAFVVRTAADALGRHVDVGNVSPLLKAWNKALPEDTHLFYTIQLALREHFRTPGFAAEIQRYQWSKKQIARLVEIAKIAESGEAAEWLILNAKPDSLDWEVLRRVARQAAQQAKPAMLQRIVDLVAEKDPWQQLAVLREFTLAEQEAGRRPQDNQTAQQWASQLVSQLSAEFAQPEAWTYLPLSDVASNGTNPWAPRTRTKSNGETVEFLDSIVHGEKNTGMLRSRPFTLAAEVSFWMCGQDGYPNQPDAKQNYVQLKLADSGQVIGKHFGPRNDVAQRFTFDTSRYAGQRGVIEVVDGNASDSWAWLAVQGFSPEVPAFPSDDQRGTKEDLGKTIAVYHLQEATDDLKRAIDNQDLAITTRLGAARLLLGFDQDEVVIPQLTAWVQSDALPDNVRVETAQLLGSISSDEARTALIAAMQSAAANRQAELALALTQQTEGVNALLAGIETGKASAYVLQDPRVQQQIEQLKLTDEALAKIGQLKQDLPAREEQVQKQIDQLIAAVEASDTSPATGAKSFEKRCATCHQLAGQGQLIGPQLDGVGNRPVARIVEDVLDPSRNVDAAFRTVLIQTFDGQIISGLPRREEGEILVLANSEGKEIRIAKEDIDLQKSSPLSLMPSNFVEQIPQEEMVGLVKFLKSQQSKAAVE</sequence>
<dbReference type="InterPro" id="IPR013427">
    <property type="entry name" value="Haem-bd_dom_put"/>
</dbReference>
<dbReference type="AlphaFoldDB" id="A0A368KU36"/>
<dbReference type="InterPro" id="IPR011041">
    <property type="entry name" value="Quinoprot_gluc/sorb_DH_b-prop"/>
</dbReference>
<keyword evidence="2 4" id="KW-0479">Metal-binding</keyword>
<evidence type="ECO:0000259" key="7">
    <source>
        <dbReference type="PROSITE" id="PS51007"/>
    </source>
</evidence>
<evidence type="ECO:0000313" key="9">
    <source>
        <dbReference type="Proteomes" id="UP000253562"/>
    </source>
</evidence>
<dbReference type="InterPro" id="IPR055557">
    <property type="entry name" value="DUF7133"/>
</dbReference>
<dbReference type="InterPro" id="IPR009056">
    <property type="entry name" value="Cyt_c-like_dom"/>
</dbReference>
<evidence type="ECO:0000256" key="3">
    <source>
        <dbReference type="ARBA" id="ARBA00023004"/>
    </source>
</evidence>
<accession>A0A368KU36</accession>
<dbReference type="PANTHER" id="PTHR33546:SF1">
    <property type="entry name" value="LARGE, MULTIFUNCTIONAL SECRETED PROTEIN"/>
    <property type="match status" value="1"/>
</dbReference>
<feature type="signal peptide" evidence="6">
    <location>
        <begin position="1"/>
        <end position="26"/>
    </location>
</feature>
<comment type="caution">
    <text evidence="8">The sequence shown here is derived from an EMBL/GenBank/DDBJ whole genome shotgun (WGS) entry which is preliminary data.</text>
</comment>
<feature type="domain" description="Cytochrome c" evidence="7">
    <location>
        <begin position="1034"/>
        <end position="1167"/>
    </location>
</feature>
<dbReference type="InterPro" id="IPR036909">
    <property type="entry name" value="Cyt_c-like_dom_sf"/>
</dbReference>
<dbReference type="GO" id="GO:0009055">
    <property type="term" value="F:electron transfer activity"/>
    <property type="evidence" value="ECO:0007669"/>
    <property type="project" value="InterPro"/>
</dbReference>
<organism evidence="8 9">
    <name type="scientific">Bremerella cremea</name>
    <dbReference type="NCBI Taxonomy" id="1031537"/>
    <lineage>
        <taxon>Bacteria</taxon>
        <taxon>Pseudomonadati</taxon>
        <taxon>Planctomycetota</taxon>
        <taxon>Planctomycetia</taxon>
        <taxon>Pirellulales</taxon>
        <taxon>Pirellulaceae</taxon>
        <taxon>Bremerella</taxon>
    </lineage>
</organism>
<dbReference type="SUPFAM" id="SSF50952">
    <property type="entry name" value="Soluble quinoprotein glucose dehydrogenase"/>
    <property type="match status" value="1"/>
</dbReference>
<dbReference type="EMBL" id="QPEX01000010">
    <property type="protein sequence ID" value="RCS53940.1"/>
    <property type="molecule type" value="Genomic_DNA"/>
</dbReference>
<name>A0A368KU36_9BACT</name>
<dbReference type="Proteomes" id="UP000253562">
    <property type="component" value="Unassembled WGS sequence"/>
</dbReference>
<dbReference type="Gene3D" id="1.10.760.10">
    <property type="entry name" value="Cytochrome c-like domain"/>
    <property type="match status" value="1"/>
</dbReference>
<dbReference type="InterPro" id="IPR011042">
    <property type="entry name" value="6-blade_b-propeller_TolB-like"/>
</dbReference>
<dbReference type="InterPro" id="IPR016024">
    <property type="entry name" value="ARM-type_fold"/>
</dbReference>
<keyword evidence="3 4" id="KW-0408">Iron</keyword>
<keyword evidence="1 4" id="KW-0349">Heme</keyword>
<reference evidence="8 9" key="1">
    <citation type="submission" date="2018-07" db="EMBL/GenBank/DDBJ databases">
        <title>Comparative genomes isolates from brazilian mangrove.</title>
        <authorList>
            <person name="De Araujo J.E."/>
            <person name="Taketani R.G."/>
            <person name="Silva M.C.P."/>
            <person name="Lourenco M.V."/>
            <person name="Oliveira V.M."/>
            <person name="Andreote F.D."/>
        </authorList>
    </citation>
    <scope>NUCLEOTIDE SEQUENCE [LARGE SCALE GENOMIC DNA]</scope>
    <source>
        <strain evidence="8 9">HEX PRIS-MGV</strain>
    </source>
</reference>
<gene>
    <name evidence="8" type="ORF">DTL42_01890</name>
</gene>
<evidence type="ECO:0000256" key="2">
    <source>
        <dbReference type="ARBA" id="ARBA00022723"/>
    </source>
</evidence>
<dbReference type="Pfam" id="PF23500">
    <property type="entry name" value="DUF7133"/>
    <property type="match status" value="1"/>
</dbReference>
<feature type="chain" id="PRO_5016984121" description="Cytochrome c domain-containing protein" evidence="6">
    <location>
        <begin position="27"/>
        <end position="1173"/>
    </location>
</feature>
<feature type="region of interest" description="Disordered" evidence="5">
    <location>
        <begin position="83"/>
        <end position="102"/>
    </location>
</feature>
<dbReference type="SUPFAM" id="SSF48371">
    <property type="entry name" value="ARM repeat"/>
    <property type="match status" value="1"/>
</dbReference>
<dbReference type="Gene3D" id="1.25.10.10">
    <property type="entry name" value="Leucine-rich Repeat Variant"/>
    <property type="match status" value="1"/>
</dbReference>
<dbReference type="InterPro" id="IPR011989">
    <property type="entry name" value="ARM-like"/>
</dbReference>
<keyword evidence="6" id="KW-0732">Signal</keyword>
<evidence type="ECO:0000256" key="4">
    <source>
        <dbReference type="PROSITE-ProRule" id="PRU00433"/>
    </source>
</evidence>
<evidence type="ECO:0000256" key="5">
    <source>
        <dbReference type="SAM" id="MobiDB-lite"/>
    </source>
</evidence>
<dbReference type="Gene3D" id="2.120.10.30">
    <property type="entry name" value="TolB, C-terminal domain"/>
    <property type="match status" value="1"/>
</dbReference>
<proteinExistence type="predicted"/>
<dbReference type="NCBIfam" id="TIGR02603">
    <property type="entry name" value="CxxCH_TIGR02603"/>
    <property type="match status" value="1"/>
</dbReference>
<protein>
    <recommendedName>
        <fullName evidence="7">Cytochrome c domain-containing protein</fullName>
    </recommendedName>
</protein>
<dbReference type="SUPFAM" id="SSF46626">
    <property type="entry name" value="Cytochrome c"/>
    <property type="match status" value="1"/>
</dbReference>
<dbReference type="GO" id="GO:0020037">
    <property type="term" value="F:heme binding"/>
    <property type="evidence" value="ECO:0007669"/>
    <property type="project" value="InterPro"/>
</dbReference>
<dbReference type="GO" id="GO:0046872">
    <property type="term" value="F:metal ion binding"/>
    <property type="evidence" value="ECO:0007669"/>
    <property type="project" value="UniProtKB-KW"/>
</dbReference>
<dbReference type="Pfam" id="PF00034">
    <property type="entry name" value="Cytochrom_C"/>
    <property type="match status" value="1"/>
</dbReference>
<evidence type="ECO:0000256" key="6">
    <source>
        <dbReference type="SAM" id="SignalP"/>
    </source>
</evidence>
<evidence type="ECO:0000256" key="1">
    <source>
        <dbReference type="ARBA" id="ARBA00022617"/>
    </source>
</evidence>
<evidence type="ECO:0000313" key="8">
    <source>
        <dbReference type="EMBL" id="RCS53940.1"/>
    </source>
</evidence>
<dbReference type="PROSITE" id="PS51007">
    <property type="entry name" value="CYTC"/>
    <property type="match status" value="1"/>
</dbReference>
<dbReference type="PANTHER" id="PTHR33546">
    <property type="entry name" value="LARGE, MULTIFUNCTIONAL SECRETED PROTEIN-RELATED"/>
    <property type="match status" value="1"/>
</dbReference>